<evidence type="ECO:0000313" key="3">
    <source>
        <dbReference type="Proteomes" id="UP001283361"/>
    </source>
</evidence>
<dbReference type="AlphaFoldDB" id="A0AAE0ZMY9"/>
<evidence type="ECO:0000313" key="2">
    <source>
        <dbReference type="EMBL" id="KAK3771831.1"/>
    </source>
</evidence>
<reference evidence="2" key="1">
    <citation type="journal article" date="2023" name="G3 (Bethesda)">
        <title>A reference genome for the long-term kleptoplast-retaining sea slug Elysia crispata morphotype clarki.</title>
        <authorList>
            <person name="Eastman K.E."/>
            <person name="Pendleton A.L."/>
            <person name="Shaikh M.A."/>
            <person name="Suttiyut T."/>
            <person name="Ogas R."/>
            <person name="Tomko P."/>
            <person name="Gavelis G."/>
            <person name="Widhalm J.R."/>
            <person name="Wisecaver J.H."/>
        </authorList>
    </citation>
    <scope>NUCLEOTIDE SEQUENCE</scope>
    <source>
        <strain evidence="2">ECLA1</strain>
    </source>
</reference>
<evidence type="ECO:0000256" key="1">
    <source>
        <dbReference type="SAM" id="MobiDB-lite"/>
    </source>
</evidence>
<sequence>MEDESPMVGIGARSYLTARTPDMLNRQFFVASDFPTGTQYSSVQAQAPALTQTPYPQGIRLYEEERPSLAQLSTPRSRFGSDFSRR</sequence>
<keyword evidence="3" id="KW-1185">Reference proteome</keyword>
<gene>
    <name evidence="2" type="ORF">RRG08_028739</name>
</gene>
<dbReference type="EMBL" id="JAWDGP010003672">
    <property type="protein sequence ID" value="KAK3771831.1"/>
    <property type="molecule type" value="Genomic_DNA"/>
</dbReference>
<accession>A0AAE0ZMY9</accession>
<dbReference type="Proteomes" id="UP001283361">
    <property type="component" value="Unassembled WGS sequence"/>
</dbReference>
<organism evidence="2 3">
    <name type="scientific">Elysia crispata</name>
    <name type="common">lettuce slug</name>
    <dbReference type="NCBI Taxonomy" id="231223"/>
    <lineage>
        <taxon>Eukaryota</taxon>
        <taxon>Metazoa</taxon>
        <taxon>Spiralia</taxon>
        <taxon>Lophotrochozoa</taxon>
        <taxon>Mollusca</taxon>
        <taxon>Gastropoda</taxon>
        <taxon>Heterobranchia</taxon>
        <taxon>Euthyneura</taxon>
        <taxon>Panpulmonata</taxon>
        <taxon>Sacoglossa</taxon>
        <taxon>Placobranchoidea</taxon>
        <taxon>Plakobranchidae</taxon>
        <taxon>Elysia</taxon>
    </lineage>
</organism>
<protein>
    <submittedName>
        <fullName evidence="2">Uncharacterized protein</fullName>
    </submittedName>
</protein>
<comment type="caution">
    <text evidence="2">The sequence shown here is derived from an EMBL/GenBank/DDBJ whole genome shotgun (WGS) entry which is preliminary data.</text>
</comment>
<feature type="region of interest" description="Disordered" evidence="1">
    <location>
        <begin position="65"/>
        <end position="86"/>
    </location>
</feature>
<name>A0AAE0ZMY9_9GAST</name>
<proteinExistence type="predicted"/>